<dbReference type="InterPro" id="IPR026906">
    <property type="entry name" value="LRR_5"/>
</dbReference>
<protein>
    <submittedName>
        <fullName evidence="1">Uncharacterized protein</fullName>
    </submittedName>
</protein>
<dbReference type="InterPro" id="IPR053139">
    <property type="entry name" value="Surface_bspA-like"/>
</dbReference>
<organism evidence="1 2">
    <name type="scientific">Tritrichomonas musculus</name>
    <dbReference type="NCBI Taxonomy" id="1915356"/>
    <lineage>
        <taxon>Eukaryota</taxon>
        <taxon>Metamonada</taxon>
        <taxon>Parabasalia</taxon>
        <taxon>Tritrichomonadida</taxon>
        <taxon>Tritrichomonadidae</taxon>
        <taxon>Tritrichomonas</taxon>
    </lineage>
</organism>
<dbReference type="PANTHER" id="PTHR45661:SF3">
    <property type="entry name" value="IG-LIKE DOMAIN-CONTAINING PROTEIN"/>
    <property type="match status" value="1"/>
</dbReference>
<evidence type="ECO:0000313" key="1">
    <source>
        <dbReference type="EMBL" id="KAK8898101.1"/>
    </source>
</evidence>
<name>A0ABR2L507_9EUKA</name>
<dbReference type="SUPFAM" id="SSF52058">
    <property type="entry name" value="L domain-like"/>
    <property type="match status" value="1"/>
</dbReference>
<dbReference type="Pfam" id="PF13306">
    <property type="entry name" value="LRR_5"/>
    <property type="match status" value="3"/>
</dbReference>
<dbReference type="Proteomes" id="UP001470230">
    <property type="component" value="Unassembled WGS sequence"/>
</dbReference>
<evidence type="ECO:0000313" key="2">
    <source>
        <dbReference type="Proteomes" id="UP001470230"/>
    </source>
</evidence>
<comment type="caution">
    <text evidence="1">The sequence shown here is derived from an EMBL/GenBank/DDBJ whole genome shotgun (WGS) entry which is preliminary data.</text>
</comment>
<dbReference type="EMBL" id="JAPFFF010000001">
    <property type="protein sequence ID" value="KAK8898101.1"/>
    <property type="molecule type" value="Genomic_DNA"/>
</dbReference>
<dbReference type="Gene3D" id="3.80.10.10">
    <property type="entry name" value="Ribonuclease Inhibitor"/>
    <property type="match status" value="4"/>
</dbReference>
<dbReference type="InterPro" id="IPR032675">
    <property type="entry name" value="LRR_dom_sf"/>
</dbReference>
<dbReference type="PANTHER" id="PTHR45661">
    <property type="entry name" value="SURFACE ANTIGEN"/>
    <property type="match status" value="1"/>
</dbReference>
<accession>A0ABR2L507</accession>
<sequence>MLNKEFTIKLISQEGEFIIPSNCRFLINIDSNIYSKLISKRKYKVKSKVSKSVLSGFHKYLINREVPDINYDNFLEYDHLSKEFDIMKPLIQIYYKHKPSNLKSSIITLQHLNLEFIRGKKQVFADYYQTKYQKIIYILFHGNELDIFSPHFKDKELLLEACHNSKLDAIYNITHEVVVQGNFSYVLNKKEKTASIYREFKANKNVMFPRSIHYKSQEYIIKSISSNAINNDSTIKTIKFQKKSEFSFFQITSFSCANLSCIVIPPSVTEIGPFSFSYCKIDKLLFTKDTQIKKIDLHAFDNCVLDVITIPTCIEEVYFIAMKRLRLIRIMTCKKRNIKLSDDQQKLILTKTNFQEDNFDAILRSNGNITTALIPSYIKTIKKYAFCKRCMLESIQFQSNSILSKIESFSFCKTKLHYITFPSSVTRICSYCFDNCKELKEIEFLNDSKLKIIESNAFNESSLESLVLPSSVVDLCRGWCSGVMKLNSIKIIKCQKENIMFYNNDFIIGKTNLESDIYDILLFARRNIINATIPSFIEKIDHFAFEFCRSLKNVWFEKDSKLKIIESYAFSCSSLENIQIPLHVNKIQYYAFNSLLHSLKIEFVQNCELQTIGSYAFWFTRLDKIKIPRNVVRIYNCAFCDCKLKSIEFEDDSELNIIGYHAFQNNRFYSISIPTNVLEINLDEFYESSVNIIELNENLTEFSIRFHLSAILMIPINLRKFYKNL</sequence>
<gene>
    <name evidence="1" type="ORF">M9Y10_000369</name>
</gene>
<reference evidence="1 2" key="1">
    <citation type="submission" date="2024-04" db="EMBL/GenBank/DDBJ databases">
        <title>Tritrichomonas musculus Genome.</title>
        <authorList>
            <person name="Alves-Ferreira E."/>
            <person name="Grigg M."/>
            <person name="Lorenzi H."/>
            <person name="Galac M."/>
        </authorList>
    </citation>
    <scope>NUCLEOTIDE SEQUENCE [LARGE SCALE GENOMIC DNA]</scope>
    <source>
        <strain evidence="1 2">EAF2021</strain>
    </source>
</reference>
<proteinExistence type="predicted"/>
<keyword evidence="2" id="KW-1185">Reference proteome</keyword>